<gene>
    <name evidence="2" type="ORF">SLEP1_g756</name>
</gene>
<keyword evidence="3" id="KW-1185">Reference proteome</keyword>
<dbReference type="SUPFAM" id="SSF54427">
    <property type="entry name" value="NTF2-like"/>
    <property type="match status" value="1"/>
</dbReference>
<protein>
    <recommendedName>
        <fullName evidence="1">NTF2 domain-containing protein</fullName>
    </recommendedName>
</protein>
<feature type="domain" description="NTF2" evidence="1">
    <location>
        <begin position="11"/>
        <end position="35"/>
    </location>
</feature>
<proteinExistence type="predicted"/>
<dbReference type="PROSITE" id="PS50177">
    <property type="entry name" value="NTF2_DOMAIN"/>
    <property type="match status" value="1"/>
</dbReference>
<comment type="caution">
    <text evidence="2">The sequence shown here is derived from an EMBL/GenBank/DDBJ whole genome shotgun (WGS) entry which is preliminary data.</text>
</comment>
<organism evidence="2 3">
    <name type="scientific">Rubroshorea leprosula</name>
    <dbReference type="NCBI Taxonomy" id="152421"/>
    <lineage>
        <taxon>Eukaryota</taxon>
        <taxon>Viridiplantae</taxon>
        <taxon>Streptophyta</taxon>
        <taxon>Embryophyta</taxon>
        <taxon>Tracheophyta</taxon>
        <taxon>Spermatophyta</taxon>
        <taxon>Magnoliopsida</taxon>
        <taxon>eudicotyledons</taxon>
        <taxon>Gunneridae</taxon>
        <taxon>Pentapetalae</taxon>
        <taxon>rosids</taxon>
        <taxon>malvids</taxon>
        <taxon>Malvales</taxon>
        <taxon>Dipterocarpaceae</taxon>
        <taxon>Rubroshorea</taxon>
    </lineage>
</organism>
<evidence type="ECO:0000313" key="2">
    <source>
        <dbReference type="EMBL" id="GKU86201.1"/>
    </source>
</evidence>
<dbReference type="Proteomes" id="UP001054252">
    <property type="component" value="Unassembled WGS sequence"/>
</dbReference>
<evidence type="ECO:0000259" key="1">
    <source>
        <dbReference type="PROSITE" id="PS50177"/>
    </source>
</evidence>
<sequence length="35" mass="4101">MATSYPGAVQVGSYFVVQYYQVLQQQLELVHRFYS</sequence>
<dbReference type="AlphaFoldDB" id="A0AAV5HGC1"/>
<dbReference type="InterPro" id="IPR032710">
    <property type="entry name" value="NTF2-like_dom_sf"/>
</dbReference>
<dbReference type="EMBL" id="BPVZ01000001">
    <property type="protein sequence ID" value="GKU86201.1"/>
    <property type="molecule type" value="Genomic_DNA"/>
</dbReference>
<reference evidence="2 3" key="1">
    <citation type="journal article" date="2021" name="Commun. Biol.">
        <title>The genome of Shorea leprosula (Dipterocarpaceae) highlights the ecological relevance of drought in aseasonal tropical rainforests.</title>
        <authorList>
            <person name="Ng K.K.S."/>
            <person name="Kobayashi M.J."/>
            <person name="Fawcett J.A."/>
            <person name="Hatakeyama M."/>
            <person name="Paape T."/>
            <person name="Ng C.H."/>
            <person name="Ang C.C."/>
            <person name="Tnah L.H."/>
            <person name="Lee C.T."/>
            <person name="Nishiyama T."/>
            <person name="Sese J."/>
            <person name="O'Brien M.J."/>
            <person name="Copetti D."/>
            <person name="Mohd Noor M.I."/>
            <person name="Ong R.C."/>
            <person name="Putra M."/>
            <person name="Sireger I.Z."/>
            <person name="Indrioko S."/>
            <person name="Kosugi Y."/>
            <person name="Izuno A."/>
            <person name="Isagi Y."/>
            <person name="Lee S.L."/>
            <person name="Shimizu K.K."/>
        </authorList>
    </citation>
    <scope>NUCLEOTIDE SEQUENCE [LARGE SCALE GENOMIC DNA]</scope>
    <source>
        <strain evidence="2">214</strain>
    </source>
</reference>
<name>A0AAV5HGC1_9ROSI</name>
<dbReference type="InterPro" id="IPR018222">
    <property type="entry name" value="Nuclear_transport_factor_2_euk"/>
</dbReference>
<accession>A0AAV5HGC1</accession>
<dbReference type="Gene3D" id="3.10.450.50">
    <property type="match status" value="1"/>
</dbReference>
<evidence type="ECO:0000313" key="3">
    <source>
        <dbReference type="Proteomes" id="UP001054252"/>
    </source>
</evidence>